<dbReference type="EMBL" id="KE524999">
    <property type="protein sequence ID" value="KFB39945.1"/>
    <property type="molecule type" value="Genomic_DNA"/>
</dbReference>
<dbReference type="EnsemblMetazoa" id="ASIC007328-RA">
    <property type="protein sequence ID" value="ASIC007328-PA"/>
    <property type="gene ID" value="ASIC007328"/>
</dbReference>
<evidence type="ECO:0000313" key="1">
    <source>
        <dbReference type="EMBL" id="KFB39945.1"/>
    </source>
</evidence>
<gene>
    <name evidence="1" type="ORF">ZHAS_00007328</name>
</gene>
<sequence>MNVPYVPVPSKPRQLVIVFVVASKRGTHSYRKAFAGFQAFGAAVPANNSVQCGCTRKATTATEATNTQRTTRVSRTAVTLPAMLVKRGVGFSLVSYDGNWSAGWLDGSKGERIPPVQSTNCTTVYS</sequence>
<evidence type="ECO:0000313" key="2">
    <source>
        <dbReference type="EnsemblMetazoa" id="ASIC007328-PA"/>
    </source>
</evidence>
<evidence type="ECO:0000313" key="3">
    <source>
        <dbReference type="Proteomes" id="UP000030765"/>
    </source>
</evidence>
<dbReference type="EMBL" id="ATLV01015024">
    <property type="status" value="NOT_ANNOTATED_CDS"/>
    <property type="molecule type" value="Genomic_DNA"/>
</dbReference>
<accession>A0A084VPQ1</accession>
<protein>
    <submittedName>
        <fullName evidence="1 2">Uncharacterized protein</fullName>
    </submittedName>
</protein>
<reference evidence="1 3" key="1">
    <citation type="journal article" date="2014" name="BMC Genomics">
        <title>Genome sequence of Anopheles sinensis provides insight into genetics basis of mosquito competence for malaria parasites.</title>
        <authorList>
            <person name="Zhou D."/>
            <person name="Zhang D."/>
            <person name="Ding G."/>
            <person name="Shi L."/>
            <person name="Hou Q."/>
            <person name="Ye Y."/>
            <person name="Xu Y."/>
            <person name="Zhou H."/>
            <person name="Xiong C."/>
            <person name="Li S."/>
            <person name="Yu J."/>
            <person name="Hong S."/>
            <person name="Yu X."/>
            <person name="Zou P."/>
            <person name="Chen C."/>
            <person name="Chang X."/>
            <person name="Wang W."/>
            <person name="Lv Y."/>
            <person name="Sun Y."/>
            <person name="Ma L."/>
            <person name="Shen B."/>
            <person name="Zhu C."/>
        </authorList>
    </citation>
    <scope>NUCLEOTIDE SEQUENCE [LARGE SCALE GENOMIC DNA]</scope>
</reference>
<organism evidence="1">
    <name type="scientific">Anopheles sinensis</name>
    <name type="common">Mosquito</name>
    <dbReference type="NCBI Taxonomy" id="74873"/>
    <lineage>
        <taxon>Eukaryota</taxon>
        <taxon>Metazoa</taxon>
        <taxon>Ecdysozoa</taxon>
        <taxon>Arthropoda</taxon>
        <taxon>Hexapoda</taxon>
        <taxon>Insecta</taxon>
        <taxon>Pterygota</taxon>
        <taxon>Neoptera</taxon>
        <taxon>Endopterygota</taxon>
        <taxon>Diptera</taxon>
        <taxon>Nematocera</taxon>
        <taxon>Culicoidea</taxon>
        <taxon>Culicidae</taxon>
        <taxon>Anophelinae</taxon>
        <taxon>Anopheles</taxon>
    </lineage>
</organism>
<proteinExistence type="predicted"/>
<name>A0A084VPQ1_ANOSI</name>
<dbReference type="AlphaFoldDB" id="A0A084VPQ1"/>
<reference evidence="2" key="2">
    <citation type="submission" date="2020-05" db="UniProtKB">
        <authorList>
            <consortium name="EnsemblMetazoa"/>
        </authorList>
    </citation>
    <scope>IDENTIFICATION</scope>
</reference>
<dbReference type="VEuPathDB" id="VectorBase:ASIC007328"/>
<dbReference type="Proteomes" id="UP000030765">
    <property type="component" value="Unassembled WGS sequence"/>
</dbReference>
<keyword evidence="3" id="KW-1185">Reference proteome</keyword>